<dbReference type="AlphaFoldDB" id="A0A3N0BAD9"/>
<dbReference type="OrthoDB" id="9804960at2"/>
<dbReference type="PANTHER" id="PTHR21294">
    <property type="entry name" value="ELECTRON TRANSFER FLAVOPROTEIN BETA-SUBUNIT"/>
    <property type="match status" value="1"/>
</dbReference>
<dbReference type="GO" id="GO:0009055">
    <property type="term" value="F:electron transfer activity"/>
    <property type="evidence" value="ECO:0007669"/>
    <property type="project" value="InterPro"/>
</dbReference>
<dbReference type="InterPro" id="IPR014729">
    <property type="entry name" value="Rossmann-like_a/b/a_fold"/>
</dbReference>
<evidence type="ECO:0000256" key="3">
    <source>
        <dbReference type="ARBA" id="ARBA00042002"/>
    </source>
</evidence>
<dbReference type="InterPro" id="IPR014730">
    <property type="entry name" value="ETF_a/b_N"/>
</dbReference>
<comment type="function">
    <text evidence="2">The electron transfer flavoprotein serves as a specific electron acceptor for other dehydrogenases. It transfers the electrons to the main respiratory chain via ETF-ubiquinone oxidoreductase (ETF dehydrogenase).</text>
</comment>
<dbReference type="EMBL" id="QICD01000012">
    <property type="protein sequence ID" value="RNL43882.1"/>
    <property type="molecule type" value="Genomic_DNA"/>
</dbReference>
<dbReference type="RefSeq" id="WP_123192273.1">
    <property type="nucleotide sequence ID" value="NZ_QICD01000012.1"/>
</dbReference>
<dbReference type="Proteomes" id="UP000278632">
    <property type="component" value="Unassembled WGS sequence"/>
</dbReference>
<dbReference type="PANTHER" id="PTHR21294:SF17">
    <property type="entry name" value="PROTEIN FIXA"/>
    <property type="match status" value="1"/>
</dbReference>
<dbReference type="SMART" id="SM00893">
    <property type="entry name" value="ETF"/>
    <property type="match status" value="1"/>
</dbReference>
<gene>
    <name evidence="5" type="ORF">DMP08_07315</name>
</gene>
<dbReference type="Pfam" id="PF01012">
    <property type="entry name" value="ETF"/>
    <property type="match status" value="1"/>
</dbReference>
<sequence length="252" mass="25746">MKIVAAFKVVPDDQDIQVSADGSLDYSKAKGIVSTYDLNALEAAAQLAAANDGSTVVAMTAGPASIDDSKLKKNVLARGVDELFMAADDAYANMDARATAEALAALVGKVGAFDLILCGDGSADNYAQQVDVQLAAKLGLPVVNGATKIEAQGLSLIVERTLEDVVETVEVPLPVVVSVSPDIALPRIPGMKDILAAGKKPMNVAGAEAAVDGAIDVVSCKAPDQADRKLEILDASADGAIEQFAAALKAAL</sequence>
<dbReference type="PIRSF" id="PIRSF000090">
    <property type="entry name" value="Beta-ETF"/>
    <property type="match status" value="1"/>
</dbReference>
<accession>A0A3N0BAD9</accession>
<feature type="domain" description="Electron transfer flavoprotein alpha/beta-subunit N-terminal" evidence="4">
    <location>
        <begin position="21"/>
        <end position="214"/>
    </location>
</feature>
<evidence type="ECO:0000313" key="5">
    <source>
        <dbReference type="EMBL" id="RNL43882.1"/>
    </source>
</evidence>
<evidence type="ECO:0000256" key="2">
    <source>
        <dbReference type="ARBA" id="ARBA00025649"/>
    </source>
</evidence>
<evidence type="ECO:0000259" key="4">
    <source>
        <dbReference type="SMART" id="SM00893"/>
    </source>
</evidence>
<dbReference type="Gene3D" id="3.40.50.620">
    <property type="entry name" value="HUPs"/>
    <property type="match status" value="1"/>
</dbReference>
<proteinExistence type="predicted"/>
<dbReference type="NCBIfam" id="NF002888">
    <property type="entry name" value="PRK03359.1"/>
    <property type="match status" value="1"/>
</dbReference>
<protein>
    <recommendedName>
        <fullName evidence="3">Electron transfer flavoprotein small subunit</fullName>
    </recommendedName>
</protein>
<evidence type="ECO:0000313" key="6">
    <source>
        <dbReference type="Proteomes" id="UP000278632"/>
    </source>
</evidence>
<comment type="caution">
    <text evidence="5">The sequence shown here is derived from an EMBL/GenBank/DDBJ whole genome shotgun (WGS) entry which is preliminary data.</text>
</comment>
<comment type="subunit">
    <text evidence="1">Heterodimer of an alpha and a beta subunit.</text>
</comment>
<dbReference type="InterPro" id="IPR012255">
    <property type="entry name" value="ETF_b"/>
</dbReference>
<reference evidence="6" key="1">
    <citation type="submission" date="2018-05" db="EMBL/GenBank/DDBJ databases">
        <title>Genome Sequencing of selected type strains of the family Eggerthellaceae.</title>
        <authorList>
            <person name="Danylec N."/>
            <person name="Stoll D.A."/>
            <person name="Doetsch A."/>
            <person name="Huch M."/>
        </authorList>
    </citation>
    <scope>NUCLEOTIDE SEQUENCE [LARGE SCALE GENOMIC DNA]</scope>
    <source>
        <strain evidence="6">DSM 16106</strain>
    </source>
</reference>
<dbReference type="SUPFAM" id="SSF52402">
    <property type="entry name" value="Adenine nucleotide alpha hydrolases-like"/>
    <property type="match status" value="1"/>
</dbReference>
<organism evidence="5 6">
    <name type="scientific">Paraeggerthella hongkongensis</name>
    <dbReference type="NCBI Taxonomy" id="230658"/>
    <lineage>
        <taxon>Bacteria</taxon>
        <taxon>Bacillati</taxon>
        <taxon>Actinomycetota</taxon>
        <taxon>Coriobacteriia</taxon>
        <taxon>Eggerthellales</taxon>
        <taxon>Eggerthellaceae</taxon>
        <taxon>Paraeggerthella</taxon>
    </lineage>
</organism>
<evidence type="ECO:0000256" key="1">
    <source>
        <dbReference type="ARBA" id="ARBA00011355"/>
    </source>
</evidence>
<name>A0A3N0BAD9_9ACTN</name>
<keyword evidence="6" id="KW-1185">Reference proteome</keyword>